<keyword evidence="7" id="KW-1185">Reference proteome</keyword>
<organism evidence="6 7">
    <name type="scientific">Oceaniferula marina</name>
    <dbReference type="NCBI Taxonomy" id="2748318"/>
    <lineage>
        <taxon>Bacteria</taxon>
        <taxon>Pseudomonadati</taxon>
        <taxon>Verrucomicrobiota</taxon>
        <taxon>Verrucomicrobiia</taxon>
        <taxon>Verrucomicrobiales</taxon>
        <taxon>Verrucomicrobiaceae</taxon>
        <taxon>Oceaniferula</taxon>
    </lineage>
</organism>
<dbReference type="SUPFAM" id="SSF57716">
    <property type="entry name" value="Glucocorticoid receptor-like (DNA-binding domain)"/>
    <property type="match status" value="1"/>
</dbReference>
<dbReference type="PANTHER" id="PTHR33823:SF2">
    <property type="entry name" value="RNA POLYMERASE-BINDING TRANSCRIPTION FACTOR DKSA"/>
    <property type="match status" value="1"/>
</dbReference>
<gene>
    <name evidence="6" type="ORF">HW115_02650</name>
</gene>
<dbReference type="Proteomes" id="UP000557872">
    <property type="component" value="Unassembled WGS sequence"/>
</dbReference>
<dbReference type="PROSITE" id="PS51128">
    <property type="entry name" value="ZF_DKSA_2"/>
    <property type="match status" value="1"/>
</dbReference>
<dbReference type="EMBL" id="JACBAZ010000001">
    <property type="protein sequence ID" value="NWK54494.1"/>
    <property type="molecule type" value="Genomic_DNA"/>
</dbReference>
<evidence type="ECO:0000256" key="1">
    <source>
        <dbReference type="ARBA" id="ARBA00022723"/>
    </source>
</evidence>
<sequence>MRGKSEILSYCFSVKHPYGTMTESETKELREALELQRQHVLKDVNRHGIMNGVGAGVIADETERAEKIADAAVEHQLGYSESKLLEKIEYALDRLEEGNYGICDGCGKQINIERLKAKPSVSLCIECQSAKEQG</sequence>
<protein>
    <submittedName>
        <fullName evidence="6">TraR/DksA C4-type zinc finger protein</fullName>
    </submittedName>
</protein>
<evidence type="ECO:0000256" key="4">
    <source>
        <dbReference type="PROSITE-ProRule" id="PRU00510"/>
    </source>
</evidence>
<proteinExistence type="predicted"/>
<evidence type="ECO:0000256" key="2">
    <source>
        <dbReference type="ARBA" id="ARBA00022771"/>
    </source>
</evidence>
<comment type="caution">
    <text evidence="6">The sequence shown here is derived from an EMBL/GenBank/DDBJ whole genome shotgun (WGS) entry which is preliminary data.</text>
</comment>
<keyword evidence="2" id="KW-0863">Zinc-finger</keyword>
<dbReference type="Gene3D" id="1.20.120.910">
    <property type="entry name" value="DksA, coiled-coil domain"/>
    <property type="match status" value="1"/>
</dbReference>
<name>A0A851GJZ5_9BACT</name>
<evidence type="ECO:0000259" key="5">
    <source>
        <dbReference type="Pfam" id="PF01258"/>
    </source>
</evidence>
<dbReference type="InterPro" id="IPR000962">
    <property type="entry name" value="Znf_DskA_TraR"/>
</dbReference>
<evidence type="ECO:0000313" key="6">
    <source>
        <dbReference type="EMBL" id="NWK54494.1"/>
    </source>
</evidence>
<feature type="domain" description="Zinc finger DksA/TraR C4-type" evidence="5">
    <location>
        <begin position="98"/>
        <end position="133"/>
    </location>
</feature>
<evidence type="ECO:0000313" key="7">
    <source>
        <dbReference type="Proteomes" id="UP000557872"/>
    </source>
</evidence>
<keyword evidence="1" id="KW-0479">Metal-binding</keyword>
<dbReference type="PANTHER" id="PTHR33823">
    <property type="entry name" value="RNA POLYMERASE-BINDING TRANSCRIPTION FACTOR DKSA-RELATED"/>
    <property type="match status" value="1"/>
</dbReference>
<dbReference type="InterPro" id="IPR037187">
    <property type="entry name" value="DnaK_N"/>
</dbReference>
<dbReference type="PROSITE" id="PS01102">
    <property type="entry name" value="ZF_DKSA_1"/>
    <property type="match status" value="1"/>
</dbReference>
<feature type="zinc finger region" description="dksA C4-type" evidence="4">
    <location>
        <begin position="103"/>
        <end position="127"/>
    </location>
</feature>
<dbReference type="AlphaFoldDB" id="A0A851GJZ5"/>
<evidence type="ECO:0000256" key="3">
    <source>
        <dbReference type="ARBA" id="ARBA00022833"/>
    </source>
</evidence>
<dbReference type="GO" id="GO:0008270">
    <property type="term" value="F:zinc ion binding"/>
    <property type="evidence" value="ECO:0007669"/>
    <property type="project" value="UniProtKB-KW"/>
</dbReference>
<reference evidence="6 7" key="1">
    <citation type="submission" date="2020-07" db="EMBL/GenBank/DDBJ databases">
        <title>Roseicoccus Jingziensis gen. nov., sp. nov., isolated from coastal seawater.</title>
        <authorList>
            <person name="Feng X."/>
        </authorList>
    </citation>
    <scope>NUCLEOTIDE SEQUENCE [LARGE SCALE GENOMIC DNA]</scope>
    <source>
        <strain evidence="6 7">N1E253</strain>
    </source>
</reference>
<keyword evidence="3" id="KW-0862">Zinc</keyword>
<dbReference type="Pfam" id="PF01258">
    <property type="entry name" value="zf-dskA_traR"/>
    <property type="match status" value="1"/>
</dbReference>
<dbReference type="InterPro" id="IPR020458">
    <property type="entry name" value="Znf_DskA_TraR_CS"/>
</dbReference>
<accession>A0A851GJZ5</accession>
<dbReference type="SUPFAM" id="SSF109635">
    <property type="entry name" value="DnaK suppressor protein DksA, alpha-hairpin domain"/>
    <property type="match status" value="1"/>
</dbReference>